<keyword evidence="5" id="KW-0119">Carbohydrate metabolism</keyword>
<dbReference type="Pfam" id="PF17652">
    <property type="entry name" value="Glyco_hydro81C"/>
    <property type="match status" value="1"/>
</dbReference>
<dbReference type="InterPro" id="IPR040720">
    <property type="entry name" value="GH81_C"/>
</dbReference>
<evidence type="ECO:0000256" key="3">
    <source>
        <dbReference type="ARBA" id="ARBA00012780"/>
    </source>
</evidence>
<evidence type="ECO:0000256" key="7">
    <source>
        <dbReference type="ARBA" id="ARBA00023316"/>
    </source>
</evidence>
<accession>A0ABY9JYF2</accession>
<keyword evidence="6" id="KW-0326">Glycosidase</keyword>
<evidence type="ECO:0000313" key="10">
    <source>
        <dbReference type="EMBL" id="WLR44380.1"/>
    </source>
</evidence>
<dbReference type="EC" id="3.2.1.39" evidence="3"/>
<reference evidence="10 11" key="1">
    <citation type="submission" date="2023-06" db="EMBL/GenBank/DDBJ databases">
        <title>Five Gram-positive bacteria isolated from mangrove sediments in Shenzhen, Guangdong, China.</title>
        <authorList>
            <person name="Yu S."/>
            <person name="Zheng W."/>
            <person name="Huang Y."/>
        </authorList>
    </citation>
    <scope>NUCLEOTIDE SEQUENCE [LARGE SCALE GENOMIC DNA]</scope>
    <source>
        <strain evidence="10 11">SaN35-3</strain>
    </source>
</reference>
<evidence type="ECO:0000256" key="1">
    <source>
        <dbReference type="ARBA" id="ARBA00000382"/>
    </source>
</evidence>
<evidence type="ECO:0000256" key="8">
    <source>
        <dbReference type="ARBA" id="ARBA00023326"/>
    </source>
</evidence>
<comment type="catalytic activity">
    <reaction evidence="1">
        <text>Hydrolysis of (1-&gt;3)-beta-D-glucosidic linkages in (1-&gt;3)-beta-D-glucans.</text>
        <dbReference type="EC" id="3.2.1.39"/>
    </reaction>
</comment>
<keyword evidence="4 10" id="KW-0378">Hydrolase</keyword>
<sequence>MESENLFYYNDNWGTLLGYPDSFGSIEEMNDHHFHYGYYIKAAARNCSCR</sequence>
<dbReference type="EMBL" id="CP129013">
    <property type="protein sequence ID" value="WLR44380.1"/>
    <property type="molecule type" value="Genomic_DNA"/>
</dbReference>
<name>A0ABY9JYF2_9BACI</name>
<evidence type="ECO:0000313" key="11">
    <source>
        <dbReference type="Proteomes" id="UP001197974"/>
    </source>
</evidence>
<proteinExistence type="inferred from homology"/>
<dbReference type="GO" id="GO:0016787">
    <property type="term" value="F:hydrolase activity"/>
    <property type="evidence" value="ECO:0007669"/>
    <property type="project" value="UniProtKB-KW"/>
</dbReference>
<comment type="similarity">
    <text evidence="2">Belongs to the glycosyl hydrolase 81 family.</text>
</comment>
<protein>
    <recommendedName>
        <fullName evidence="3">glucan endo-1,3-beta-D-glucosidase</fullName>
        <ecNumber evidence="3">3.2.1.39</ecNumber>
    </recommendedName>
</protein>
<keyword evidence="11" id="KW-1185">Reference proteome</keyword>
<evidence type="ECO:0000256" key="2">
    <source>
        <dbReference type="ARBA" id="ARBA00010730"/>
    </source>
</evidence>
<evidence type="ECO:0000256" key="5">
    <source>
        <dbReference type="ARBA" id="ARBA00023277"/>
    </source>
</evidence>
<keyword evidence="7" id="KW-0961">Cell wall biogenesis/degradation</keyword>
<organism evidence="10 11">
    <name type="scientific">Bacillus carboniphilus</name>
    <dbReference type="NCBI Taxonomy" id="86663"/>
    <lineage>
        <taxon>Bacteria</taxon>
        <taxon>Bacillati</taxon>
        <taxon>Bacillota</taxon>
        <taxon>Bacilli</taxon>
        <taxon>Bacillales</taxon>
        <taxon>Bacillaceae</taxon>
        <taxon>Bacillus</taxon>
    </lineage>
</organism>
<keyword evidence="8" id="KW-0624">Polysaccharide degradation</keyword>
<dbReference type="InterPro" id="IPR005200">
    <property type="entry name" value="Endo-beta-glucanase"/>
</dbReference>
<evidence type="ECO:0000256" key="6">
    <source>
        <dbReference type="ARBA" id="ARBA00023295"/>
    </source>
</evidence>
<feature type="domain" description="Glycosyl hydrolase family 81 C-terminal" evidence="9">
    <location>
        <begin position="7"/>
        <end position="44"/>
    </location>
</feature>
<gene>
    <name evidence="10" type="ORF">LC087_17985</name>
</gene>
<evidence type="ECO:0000256" key="4">
    <source>
        <dbReference type="ARBA" id="ARBA00022801"/>
    </source>
</evidence>
<dbReference type="PROSITE" id="PS52008">
    <property type="entry name" value="GH81"/>
    <property type="match status" value="1"/>
</dbReference>
<evidence type="ECO:0000259" key="9">
    <source>
        <dbReference type="Pfam" id="PF17652"/>
    </source>
</evidence>
<dbReference type="Proteomes" id="UP001197974">
    <property type="component" value="Chromosome"/>
</dbReference>